<feature type="region of interest" description="Disordered" evidence="4">
    <location>
        <begin position="113"/>
        <end position="181"/>
    </location>
</feature>
<name>A0A0E0MK55_ORYPU</name>
<feature type="coiled-coil region" evidence="3">
    <location>
        <begin position="219"/>
        <end position="347"/>
    </location>
</feature>
<dbReference type="OMA" id="MDRTSWL"/>
<evidence type="ECO:0000256" key="1">
    <source>
        <dbReference type="ARBA" id="ARBA00005921"/>
    </source>
</evidence>
<evidence type="ECO:0000256" key="4">
    <source>
        <dbReference type="SAM" id="MobiDB-lite"/>
    </source>
</evidence>
<dbReference type="EnsemblPlants" id="OPUNC12G04280.1">
    <property type="protein sequence ID" value="OPUNC12G04280.1"/>
    <property type="gene ID" value="OPUNC12G04280"/>
</dbReference>
<organism evidence="5">
    <name type="scientific">Oryza punctata</name>
    <name type="common">Red rice</name>
    <dbReference type="NCBI Taxonomy" id="4537"/>
    <lineage>
        <taxon>Eukaryota</taxon>
        <taxon>Viridiplantae</taxon>
        <taxon>Streptophyta</taxon>
        <taxon>Embryophyta</taxon>
        <taxon>Tracheophyta</taxon>
        <taxon>Spermatophyta</taxon>
        <taxon>Magnoliopsida</taxon>
        <taxon>Liliopsida</taxon>
        <taxon>Poales</taxon>
        <taxon>Poaceae</taxon>
        <taxon>BOP clade</taxon>
        <taxon>Oryzoideae</taxon>
        <taxon>Oryzeae</taxon>
        <taxon>Oryzinae</taxon>
        <taxon>Oryza</taxon>
    </lineage>
</organism>
<reference evidence="5" key="2">
    <citation type="submission" date="2018-05" db="EMBL/GenBank/DDBJ databases">
        <title>OpunRS2 (Oryza punctata Reference Sequence Version 2).</title>
        <authorList>
            <person name="Zhang J."/>
            <person name="Kudrna D."/>
            <person name="Lee S."/>
            <person name="Talag J."/>
            <person name="Welchert J."/>
            <person name="Wing R.A."/>
        </authorList>
    </citation>
    <scope>NUCLEOTIDE SEQUENCE [LARGE SCALE GENOMIC DNA]</scope>
</reference>
<sequence>MADDVGELFFFFYLRVACKREEVAVLAITWRKLQVVVVVVAAMAWTPRLFFPSAFELASPRLLLRSARFMVMDRTSWLWRRKPSDKSPGGTENTVSVLSHSEHYSDDQEVLRPVSNNASPHLGQSPGMPSRIRDDGTQETGVTKPLNEKLALGIKLNDSSPQHGQSSESQSSSNVKDEDVKENLKSLNEKLAAAFLTINAKEELVRQHAKVTEEAVLGWEQAESEVAALKKLLEASAQKNGSLEVQVSHLAEKNASLEVQVSRLDEALKECVRQLHLAREDQAEKVRDVVTKSRELESENSKLQNRITELKKQLETTKLEASNVSIEHDLQEQIQVIKNENLDLKSKLLVQSKDLKILSLERDLSNQAAETASKQHLENVKKIARLEAECRRLQHLPRRTTLNNDSRPLGNNTCVESLTDSHSDSAERMAAVDNELRNSDSWASALVAELDQFKSGKADEKNLVNNPVEIDLMDDFLEMERLAALPESDRTSSTFDMETDSDKAVTRDSSSKLETEELRNQVADLHAQVEKIESEKKELEMALMEARNQLDISCNALVAAKNRLVEMQMELDLANDSKHAALGDLEGLDSEKKALEFQLESKSVQVEELLQVVASLEENAEKKELESQLELLSAEAKELRLTVTSLEEKIEAERSLSVQHQAEAEAACNVKGSLEEQLYSANTEVERLHVIVKELEDEVEKEKMRQEELTAELEMKMETAVEAIKESLEAQLCSANTEVERLNGIVQALENDIEKEKVLHKELTAQVKIEEEEARSVQTVKESLEAQICSSNTEVQKLRDIVKALEDEVQKEKALHEDLSAQLEAKIEAERTLSMDAIKESFQSELQLVNSEVVELRGTVTALEHEVVKEKTFSAELQMQLEALEAIKRVLESEVESAHQDNRKLNDKVESFEAKLKKQVFSAVEFTAKEEAMQSERRAMKQQLEAAKMEVGKLTNKVSLLQGEVLQERLLSEEFEQEYHKLEARLSRDSRDAKLWRLANSNGGLKTKQEKELANAAGKLAECQKTIASLGRQLKSLTDIDNMIVEPERLEPREIREMPLDFRNSDADFAVFADELYDFDLPKQLLFATTVDAALIATLRNVSVCRWPVFA</sequence>
<dbReference type="Proteomes" id="UP000026962">
    <property type="component" value="Chromosome 12"/>
</dbReference>
<dbReference type="AlphaFoldDB" id="A0A0E0MK55"/>
<dbReference type="PANTHER" id="PTHR31580">
    <property type="entry name" value="FILAMENT-LIKE PLANT PROTEIN 4"/>
    <property type="match status" value="1"/>
</dbReference>
<dbReference type="eggNOG" id="ENOG502QQJ4">
    <property type="taxonomic scope" value="Eukaryota"/>
</dbReference>
<dbReference type="InterPro" id="IPR008587">
    <property type="entry name" value="FPP_plant"/>
</dbReference>
<dbReference type="PANTHER" id="PTHR31580:SF44">
    <property type="entry name" value="OS12G0169100 PROTEIN"/>
    <property type="match status" value="1"/>
</dbReference>
<evidence type="ECO:0000313" key="5">
    <source>
        <dbReference type="EnsemblPlants" id="OPUNC12G04280.1"/>
    </source>
</evidence>
<proteinExistence type="inferred from homology"/>
<reference evidence="5" key="1">
    <citation type="submission" date="2015-04" db="UniProtKB">
        <authorList>
            <consortium name="EnsemblPlants"/>
        </authorList>
    </citation>
    <scope>IDENTIFICATION</scope>
</reference>
<keyword evidence="6" id="KW-1185">Reference proteome</keyword>
<comment type="similarity">
    <text evidence="1">Belongs to the FPP family.</text>
</comment>
<evidence type="ECO:0000256" key="3">
    <source>
        <dbReference type="SAM" id="Coils"/>
    </source>
</evidence>
<accession>A0A0E0MK55</accession>
<keyword evidence="2 3" id="KW-0175">Coiled coil</keyword>
<feature type="compositionally biased region" description="Low complexity" evidence="4">
    <location>
        <begin position="159"/>
        <end position="173"/>
    </location>
</feature>
<protein>
    <submittedName>
        <fullName evidence="5">Uncharacterized protein</fullName>
    </submittedName>
</protein>
<feature type="coiled-coil region" evidence="3">
    <location>
        <begin position="515"/>
        <end position="656"/>
    </location>
</feature>
<dbReference type="Gramene" id="OPUNC12G04280.1">
    <property type="protein sequence ID" value="OPUNC12G04280.1"/>
    <property type="gene ID" value="OPUNC12G04280"/>
</dbReference>
<feature type="region of interest" description="Disordered" evidence="4">
    <location>
        <begin position="488"/>
        <end position="514"/>
    </location>
</feature>
<dbReference type="Pfam" id="PF05911">
    <property type="entry name" value="FPP"/>
    <property type="match status" value="4"/>
</dbReference>
<dbReference type="STRING" id="4537.A0A0E0MK55"/>
<evidence type="ECO:0000313" key="6">
    <source>
        <dbReference type="Proteomes" id="UP000026962"/>
    </source>
</evidence>
<feature type="compositionally biased region" description="Basic and acidic residues" evidence="4">
    <location>
        <begin position="500"/>
        <end position="514"/>
    </location>
</feature>
<evidence type="ECO:0000256" key="2">
    <source>
        <dbReference type="ARBA" id="ARBA00023054"/>
    </source>
</evidence>
<feature type="coiled-coil region" evidence="3">
    <location>
        <begin position="874"/>
        <end position="1026"/>
    </location>
</feature>
<feature type="coiled-coil region" evidence="3">
    <location>
        <begin position="685"/>
        <end position="826"/>
    </location>
</feature>